<dbReference type="Proteomes" id="UP001374535">
    <property type="component" value="Chromosome 9"/>
</dbReference>
<evidence type="ECO:0000256" key="4">
    <source>
        <dbReference type="ARBA" id="ARBA00023136"/>
    </source>
</evidence>
<keyword evidence="2" id="KW-0812">Transmembrane</keyword>
<sequence>MHVLAPLPIGFAVFMVHLATIPVTGTGINPARSLGAAVIYNKDKPWDDHVSNIIAFVTTLCISCTKSQFMNLEIIYKAKLLSDILFPCVWSVDLLGRTIYWGSHCSFLPPVHLESRCC</sequence>
<dbReference type="Gene3D" id="1.20.1080.10">
    <property type="entry name" value="Glycerol uptake facilitator protein"/>
    <property type="match status" value="1"/>
</dbReference>
<evidence type="ECO:0000313" key="6">
    <source>
        <dbReference type="EMBL" id="WVY96497.1"/>
    </source>
</evidence>
<reference evidence="6 7" key="1">
    <citation type="journal article" date="2023" name="Life. Sci Alliance">
        <title>Evolutionary insights into 3D genome organization and epigenetic landscape of Vigna mungo.</title>
        <authorList>
            <person name="Junaid A."/>
            <person name="Singh B."/>
            <person name="Bhatia S."/>
        </authorList>
    </citation>
    <scope>NUCLEOTIDE SEQUENCE [LARGE SCALE GENOMIC DNA]</scope>
    <source>
        <strain evidence="6">Urdbean</strain>
    </source>
</reference>
<protein>
    <recommendedName>
        <fullName evidence="8">Aquaporin</fullName>
    </recommendedName>
</protein>
<accession>A0AAQ3MSC7</accession>
<dbReference type="Pfam" id="PF00230">
    <property type="entry name" value="MIP"/>
    <property type="match status" value="1"/>
</dbReference>
<evidence type="ECO:0000256" key="2">
    <source>
        <dbReference type="ARBA" id="ARBA00022692"/>
    </source>
</evidence>
<dbReference type="AlphaFoldDB" id="A0AAQ3MSC7"/>
<dbReference type="EMBL" id="CP144692">
    <property type="protein sequence ID" value="WVY96497.1"/>
    <property type="molecule type" value="Genomic_DNA"/>
</dbReference>
<feature type="signal peptide" evidence="5">
    <location>
        <begin position="1"/>
        <end position="25"/>
    </location>
</feature>
<evidence type="ECO:0000256" key="5">
    <source>
        <dbReference type="SAM" id="SignalP"/>
    </source>
</evidence>
<name>A0AAQ3MSC7_VIGMU</name>
<gene>
    <name evidence="6" type="ORF">V8G54_028648</name>
</gene>
<evidence type="ECO:0008006" key="8">
    <source>
        <dbReference type="Google" id="ProtNLM"/>
    </source>
</evidence>
<evidence type="ECO:0000256" key="1">
    <source>
        <dbReference type="ARBA" id="ARBA00004141"/>
    </source>
</evidence>
<proteinExistence type="predicted"/>
<dbReference type="GO" id="GO:0015267">
    <property type="term" value="F:channel activity"/>
    <property type="evidence" value="ECO:0007669"/>
    <property type="project" value="InterPro"/>
</dbReference>
<dbReference type="InterPro" id="IPR034294">
    <property type="entry name" value="Aquaporin_transptr"/>
</dbReference>
<organism evidence="6 7">
    <name type="scientific">Vigna mungo</name>
    <name type="common">Black gram</name>
    <name type="synonym">Phaseolus mungo</name>
    <dbReference type="NCBI Taxonomy" id="3915"/>
    <lineage>
        <taxon>Eukaryota</taxon>
        <taxon>Viridiplantae</taxon>
        <taxon>Streptophyta</taxon>
        <taxon>Embryophyta</taxon>
        <taxon>Tracheophyta</taxon>
        <taxon>Spermatophyta</taxon>
        <taxon>Magnoliopsida</taxon>
        <taxon>eudicotyledons</taxon>
        <taxon>Gunneridae</taxon>
        <taxon>Pentapetalae</taxon>
        <taxon>rosids</taxon>
        <taxon>fabids</taxon>
        <taxon>Fabales</taxon>
        <taxon>Fabaceae</taxon>
        <taxon>Papilionoideae</taxon>
        <taxon>50 kb inversion clade</taxon>
        <taxon>NPAAA clade</taxon>
        <taxon>indigoferoid/millettioid clade</taxon>
        <taxon>Phaseoleae</taxon>
        <taxon>Vigna</taxon>
    </lineage>
</organism>
<keyword evidence="7" id="KW-1185">Reference proteome</keyword>
<keyword evidence="4" id="KW-0472">Membrane</keyword>
<dbReference type="InterPro" id="IPR023271">
    <property type="entry name" value="Aquaporin-like"/>
</dbReference>
<keyword evidence="5" id="KW-0732">Signal</keyword>
<keyword evidence="3" id="KW-1133">Transmembrane helix</keyword>
<comment type="subcellular location">
    <subcellularLocation>
        <location evidence="1">Membrane</location>
        <topology evidence="1">Multi-pass membrane protein</topology>
    </subcellularLocation>
</comment>
<evidence type="ECO:0000256" key="3">
    <source>
        <dbReference type="ARBA" id="ARBA00022989"/>
    </source>
</evidence>
<dbReference type="SUPFAM" id="SSF81338">
    <property type="entry name" value="Aquaporin-like"/>
    <property type="match status" value="1"/>
</dbReference>
<dbReference type="InterPro" id="IPR000425">
    <property type="entry name" value="MIP"/>
</dbReference>
<evidence type="ECO:0000313" key="7">
    <source>
        <dbReference type="Proteomes" id="UP001374535"/>
    </source>
</evidence>
<dbReference type="GO" id="GO:0016020">
    <property type="term" value="C:membrane"/>
    <property type="evidence" value="ECO:0007669"/>
    <property type="project" value="UniProtKB-SubCell"/>
</dbReference>
<feature type="chain" id="PRO_5043005008" description="Aquaporin" evidence="5">
    <location>
        <begin position="26"/>
        <end position="118"/>
    </location>
</feature>
<dbReference type="PANTHER" id="PTHR45687">
    <property type="entry name" value="AQUAPORIN OR AQUAGLYCEROPORIN RELATED"/>
    <property type="match status" value="1"/>
</dbReference>